<proteinExistence type="inferred from homology"/>
<dbReference type="EMBL" id="QKLU01000002">
    <property type="protein sequence ID" value="PYF75767.1"/>
    <property type="molecule type" value="Genomic_DNA"/>
</dbReference>
<sequence length="324" mass="35655">MEGLKLYAPSDIQALTNRREGETKLGEKVQTISDLGALKECKAPFVVLGIPEDIGVRANYGIGGTSSAWQAALKALLNVQSNSFLNGAEILILGHFQFKEPKDSSPDGLSRKVEEIDEFVYPVISQIIEAGKVPVVIGGGHNNAYPIIKGVSLAIGSKIDVVNIDAHGDLRETKGRHSGNGFSYAIKDGFLKNYGIFGLHENYNNSHVLTLIKECDEINCIYFDELIKSKDRTVLLHSFVHPFDYHLGLEIDLDSIENVLSSASSPSGFTLNDMRRLVLNSKKKFYYLHLCEGAVELADGRKDPLTAKTIVYLLTDFIKAQLNL</sequence>
<evidence type="ECO:0000313" key="2">
    <source>
        <dbReference type="EMBL" id="PYF75767.1"/>
    </source>
</evidence>
<dbReference type="InterPro" id="IPR006035">
    <property type="entry name" value="Ureohydrolase"/>
</dbReference>
<evidence type="ECO:0000256" key="1">
    <source>
        <dbReference type="PROSITE-ProRule" id="PRU00742"/>
    </source>
</evidence>
<name>A0A318UK77_9SPHI</name>
<dbReference type="OrthoDB" id="9788689at2"/>
<reference evidence="2 3" key="1">
    <citation type="submission" date="2018-06" db="EMBL/GenBank/DDBJ databases">
        <title>Genomic Encyclopedia of Archaeal and Bacterial Type Strains, Phase II (KMG-II): from individual species to whole genera.</title>
        <authorList>
            <person name="Goeker M."/>
        </authorList>
    </citation>
    <scope>NUCLEOTIDE SEQUENCE [LARGE SCALE GENOMIC DNA]</scope>
    <source>
        <strain evidence="2 3">DSM 27372</strain>
    </source>
</reference>
<dbReference type="SUPFAM" id="SSF52768">
    <property type="entry name" value="Arginase/deacetylase"/>
    <property type="match status" value="1"/>
</dbReference>
<dbReference type="PROSITE" id="PS51409">
    <property type="entry name" value="ARGINASE_2"/>
    <property type="match status" value="1"/>
</dbReference>
<dbReference type="AlphaFoldDB" id="A0A318UK77"/>
<dbReference type="GO" id="GO:0016813">
    <property type="term" value="F:hydrolase activity, acting on carbon-nitrogen (but not peptide) bonds, in linear amidines"/>
    <property type="evidence" value="ECO:0007669"/>
    <property type="project" value="UniProtKB-ARBA"/>
</dbReference>
<organism evidence="2 3">
    <name type="scientific">Pedobacter nutrimenti</name>
    <dbReference type="NCBI Taxonomy" id="1241337"/>
    <lineage>
        <taxon>Bacteria</taxon>
        <taxon>Pseudomonadati</taxon>
        <taxon>Bacteroidota</taxon>
        <taxon>Sphingobacteriia</taxon>
        <taxon>Sphingobacteriales</taxon>
        <taxon>Sphingobacteriaceae</taxon>
        <taxon>Pedobacter</taxon>
    </lineage>
</organism>
<dbReference type="Pfam" id="PF00491">
    <property type="entry name" value="Arginase"/>
    <property type="match status" value="1"/>
</dbReference>
<comment type="caution">
    <text evidence="2">The sequence shown here is derived from an EMBL/GenBank/DDBJ whole genome shotgun (WGS) entry which is preliminary data.</text>
</comment>
<accession>A0A318UK77</accession>
<dbReference type="InterPro" id="IPR023696">
    <property type="entry name" value="Ureohydrolase_dom_sf"/>
</dbReference>
<comment type="similarity">
    <text evidence="1">Belongs to the arginase family.</text>
</comment>
<evidence type="ECO:0000313" key="3">
    <source>
        <dbReference type="Proteomes" id="UP000248198"/>
    </source>
</evidence>
<gene>
    <name evidence="2" type="ORF">B0O44_102321</name>
</gene>
<keyword evidence="3" id="KW-1185">Reference proteome</keyword>
<dbReference type="Proteomes" id="UP000248198">
    <property type="component" value="Unassembled WGS sequence"/>
</dbReference>
<dbReference type="GO" id="GO:0046872">
    <property type="term" value="F:metal ion binding"/>
    <property type="evidence" value="ECO:0007669"/>
    <property type="project" value="InterPro"/>
</dbReference>
<dbReference type="RefSeq" id="WP_110828249.1">
    <property type="nucleotide sequence ID" value="NZ_QKLU01000002.1"/>
</dbReference>
<dbReference type="CDD" id="cd09988">
    <property type="entry name" value="Formimidoylglutamase"/>
    <property type="match status" value="1"/>
</dbReference>
<dbReference type="Gene3D" id="3.40.800.10">
    <property type="entry name" value="Ureohydrolase domain"/>
    <property type="match status" value="1"/>
</dbReference>
<protein>
    <submittedName>
        <fullName evidence="2">Formiminoglutamase</fullName>
    </submittedName>
</protein>